<comment type="caution">
    <text evidence="1">The sequence shown here is derived from an EMBL/GenBank/DDBJ whole genome shotgun (WGS) entry which is preliminary data.</text>
</comment>
<organism evidence="1 2">
    <name type="scientific">Araneus ventricosus</name>
    <name type="common">Orbweaver spider</name>
    <name type="synonym">Epeira ventricosa</name>
    <dbReference type="NCBI Taxonomy" id="182803"/>
    <lineage>
        <taxon>Eukaryota</taxon>
        <taxon>Metazoa</taxon>
        <taxon>Ecdysozoa</taxon>
        <taxon>Arthropoda</taxon>
        <taxon>Chelicerata</taxon>
        <taxon>Arachnida</taxon>
        <taxon>Araneae</taxon>
        <taxon>Araneomorphae</taxon>
        <taxon>Entelegynae</taxon>
        <taxon>Araneoidea</taxon>
        <taxon>Araneidae</taxon>
        <taxon>Araneus</taxon>
    </lineage>
</organism>
<accession>A0A4Y2MWP9</accession>
<proteinExistence type="predicted"/>
<dbReference type="AlphaFoldDB" id="A0A4Y2MWP9"/>
<evidence type="ECO:0000313" key="1">
    <source>
        <dbReference type="EMBL" id="GBN31515.1"/>
    </source>
</evidence>
<name>A0A4Y2MWP9_ARAVE</name>
<sequence length="112" mass="12890">MWIIVTEDFCKLPDLLTYGRRVITDVLTGIVPIDLPMWIIVTEDSEKRAARCSGIVPIDSTMWIIVTEDFVSCYLTANPWQERECVTDVSAWSQSTLMMWIIVTEDFCKLLP</sequence>
<keyword evidence="2" id="KW-1185">Reference proteome</keyword>
<gene>
    <name evidence="1" type="ORF">AVEN_3694_1</name>
</gene>
<dbReference type="Proteomes" id="UP000499080">
    <property type="component" value="Unassembled WGS sequence"/>
</dbReference>
<reference evidence="1 2" key="1">
    <citation type="journal article" date="2019" name="Sci. Rep.">
        <title>Orb-weaving spider Araneus ventricosus genome elucidates the spidroin gene catalogue.</title>
        <authorList>
            <person name="Kono N."/>
            <person name="Nakamura H."/>
            <person name="Ohtoshi R."/>
            <person name="Moran D.A.P."/>
            <person name="Shinohara A."/>
            <person name="Yoshida Y."/>
            <person name="Fujiwara M."/>
            <person name="Mori M."/>
            <person name="Tomita M."/>
            <person name="Arakawa K."/>
        </authorList>
    </citation>
    <scope>NUCLEOTIDE SEQUENCE [LARGE SCALE GENOMIC DNA]</scope>
</reference>
<dbReference type="EMBL" id="BGPR01008090">
    <property type="protein sequence ID" value="GBN31515.1"/>
    <property type="molecule type" value="Genomic_DNA"/>
</dbReference>
<protein>
    <submittedName>
        <fullName evidence="1">Uncharacterized protein</fullName>
    </submittedName>
</protein>
<evidence type="ECO:0000313" key="2">
    <source>
        <dbReference type="Proteomes" id="UP000499080"/>
    </source>
</evidence>